<dbReference type="Proteomes" id="UP001556367">
    <property type="component" value="Unassembled WGS sequence"/>
</dbReference>
<sequence>MPGKHVHFEFPATPSPTYSSSSLPSSYGPMTPPPISQFGSSASYKSTIPLPAVPTQVHPALGFSSAPLLNWDTSCLPTTASPYHSSLSPTILGESAFNPCLPYVTIISAYLPWKITVKPTSGKYVRVMDVLDAIYRGLRLNVSGPEFEALPSMEAKKRVNAAYHRRCARIADAAARSVEQGKGVKRIDFLAEHNKFMGLSSTPYGPQTWTLNVS</sequence>
<dbReference type="Pfam" id="PF20415">
    <property type="entry name" value="DUF6699"/>
    <property type="match status" value="1"/>
</dbReference>
<dbReference type="InterPro" id="IPR046522">
    <property type="entry name" value="DUF6699"/>
</dbReference>
<evidence type="ECO:0000313" key="3">
    <source>
        <dbReference type="Proteomes" id="UP001556367"/>
    </source>
</evidence>
<evidence type="ECO:0000313" key="2">
    <source>
        <dbReference type="EMBL" id="KAL0956229.1"/>
    </source>
</evidence>
<organism evidence="2 3">
    <name type="scientific">Hohenbuehelia grisea</name>
    <dbReference type="NCBI Taxonomy" id="104357"/>
    <lineage>
        <taxon>Eukaryota</taxon>
        <taxon>Fungi</taxon>
        <taxon>Dikarya</taxon>
        <taxon>Basidiomycota</taxon>
        <taxon>Agaricomycotina</taxon>
        <taxon>Agaricomycetes</taxon>
        <taxon>Agaricomycetidae</taxon>
        <taxon>Agaricales</taxon>
        <taxon>Pleurotineae</taxon>
        <taxon>Pleurotaceae</taxon>
        <taxon>Hohenbuehelia</taxon>
    </lineage>
</organism>
<dbReference type="EMBL" id="JASNQZ010000006">
    <property type="protein sequence ID" value="KAL0956229.1"/>
    <property type="molecule type" value="Genomic_DNA"/>
</dbReference>
<name>A0ABR3JKT3_9AGAR</name>
<protein>
    <recommendedName>
        <fullName evidence="1">DUF6699 domain-containing protein</fullName>
    </recommendedName>
</protein>
<feature type="domain" description="DUF6699" evidence="1">
    <location>
        <begin position="69"/>
        <end position="202"/>
    </location>
</feature>
<evidence type="ECO:0000259" key="1">
    <source>
        <dbReference type="Pfam" id="PF20415"/>
    </source>
</evidence>
<reference evidence="3" key="1">
    <citation type="submission" date="2024-06" db="EMBL/GenBank/DDBJ databases">
        <title>Multi-omics analyses provide insights into the biosynthesis of the anticancer antibiotic pleurotin in Hohenbuehelia grisea.</title>
        <authorList>
            <person name="Weaver J.A."/>
            <person name="Alberti F."/>
        </authorList>
    </citation>
    <scope>NUCLEOTIDE SEQUENCE [LARGE SCALE GENOMIC DNA]</scope>
    <source>
        <strain evidence="3">T-177</strain>
    </source>
</reference>
<keyword evidence="3" id="KW-1185">Reference proteome</keyword>
<accession>A0ABR3JKT3</accession>
<comment type="caution">
    <text evidence="2">The sequence shown here is derived from an EMBL/GenBank/DDBJ whole genome shotgun (WGS) entry which is preliminary data.</text>
</comment>
<proteinExistence type="predicted"/>
<gene>
    <name evidence="2" type="ORF">HGRIS_002385</name>
</gene>